<protein>
    <submittedName>
        <fullName evidence="1">Uncharacterized protein</fullName>
    </submittedName>
</protein>
<comment type="caution">
    <text evidence="1">The sequence shown here is derived from an EMBL/GenBank/DDBJ whole genome shotgun (WGS) entry which is preliminary data.</text>
</comment>
<reference evidence="1 2" key="1">
    <citation type="journal article" date="2023" name="Nucleic Acids Res.">
        <title>The hologenome of Daphnia magna reveals possible DNA methylation and microbiome-mediated evolution of the host genome.</title>
        <authorList>
            <person name="Chaturvedi A."/>
            <person name="Li X."/>
            <person name="Dhandapani V."/>
            <person name="Marshall H."/>
            <person name="Kissane S."/>
            <person name="Cuenca-Cambronero M."/>
            <person name="Asole G."/>
            <person name="Calvet F."/>
            <person name="Ruiz-Romero M."/>
            <person name="Marangio P."/>
            <person name="Guigo R."/>
            <person name="Rago D."/>
            <person name="Mirbahai L."/>
            <person name="Eastwood N."/>
            <person name="Colbourne J.K."/>
            <person name="Zhou J."/>
            <person name="Mallon E."/>
            <person name="Orsini L."/>
        </authorList>
    </citation>
    <scope>NUCLEOTIDE SEQUENCE [LARGE SCALE GENOMIC DNA]</scope>
    <source>
        <strain evidence="1">LRV0_1</strain>
    </source>
</reference>
<keyword evidence="2" id="KW-1185">Reference proteome</keyword>
<dbReference type="Proteomes" id="UP001234178">
    <property type="component" value="Unassembled WGS sequence"/>
</dbReference>
<gene>
    <name evidence="1" type="ORF">OUZ56_023508</name>
</gene>
<proteinExistence type="predicted"/>
<accession>A0ABR0AZ81</accession>
<evidence type="ECO:0000313" key="1">
    <source>
        <dbReference type="EMBL" id="KAK4030441.1"/>
    </source>
</evidence>
<dbReference type="EMBL" id="JAOYFB010000039">
    <property type="protein sequence ID" value="KAK4030441.1"/>
    <property type="molecule type" value="Genomic_DNA"/>
</dbReference>
<name>A0ABR0AZ81_9CRUS</name>
<organism evidence="1 2">
    <name type="scientific">Daphnia magna</name>
    <dbReference type="NCBI Taxonomy" id="35525"/>
    <lineage>
        <taxon>Eukaryota</taxon>
        <taxon>Metazoa</taxon>
        <taxon>Ecdysozoa</taxon>
        <taxon>Arthropoda</taxon>
        <taxon>Crustacea</taxon>
        <taxon>Branchiopoda</taxon>
        <taxon>Diplostraca</taxon>
        <taxon>Cladocera</taxon>
        <taxon>Anomopoda</taxon>
        <taxon>Daphniidae</taxon>
        <taxon>Daphnia</taxon>
    </lineage>
</organism>
<evidence type="ECO:0000313" key="2">
    <source>
        <dbReference type="Proteomes" id="UP001234178"/>
    </source>
</evidence>
<sequence length="73" mass="8344">MKQHQHVPEARLSGRTTLPPIGTPFWRICQRPSSHDGCPGPGSSQQDVWFHLLSTRHMIGVVRTVIREDRTMK</sequence>